<protein>
    <submittedName>
        <fullName evidence="1">Uncharacterized protein</fullName>
    </submittedName>
</protein>
<organism evidence="1">
    <name type="scientific">marine sediment metagenome</name>
    <dbReference type="NCBI Taxonomy" id="412755"/>
    <lineage>
        <taxon>unclassified sequences</taxon>
        <taxon>metagenomes</taxon>
        <taxon>ecological metagenomes</taxon>
    </lineage>
</organism>
<name>X0U2L8_9ZZZZ</name>
<sequence length="108" mass="12349">MSPSYGTKPAEYISYTIDNGAYNGFNKEDFSKLLIKSLQWHKPLWIVVPDVVGDAEATFVKWHYWHRRVAPFGKLAFACQDGMEPSDVPPESYCCFIGGTTRWKLRNA</sequence>
<feature type="non-terminal residue" evidence="1">
    <location>
        <position position="108"/>
    </location>
</feature>
<dbReference type="EMBL" id="BARS01028889">
    <property type="protein sequence ID" value="GAF99794.1"/>
    <property type="molecule type" value="Genomic_DNA"/>
</dbReference>
<evidence type="ECO:0000313" key="1">
    <source>
        <dbReference type="EMBL" id="GAF99794.1"/>
    </source>
</evidence>
<accession>X0U2L8</accession>
<reference evidence="1" key="1">
    <citation type="journal article" date="2014" name="Front. Microbiol.">
        <title>High frequency of phylogenetically diverse reductive dehalogenase-homologous genes in deep subseafloor sedimentary metagenomes.</title>
        <authorList>
            <person name="Kawai M."/>
            <person name="Futagami T."/>
            <person name="Toyoda A."/>
            <person name="Takaki Y."/>
            <person name="Nishi S."/>
            <person name="Hori S."/>
            <person name="Arai W."/>
            <person name="Tsubouchi T."/>
            <person name="Morono Y."/>
            <person name="Uchiyama I."/>
            <person name="Ito T."/>
            <person name="Fujiyama A."/>
            <person name="Inagaki F."/>
            <person name="Takami H."/>
        </authorList>
    </citation>
    <scope>NUCLEOTIDE SEQUENCE</scope>
    <source>
        <strain evidence="1">Expedition CK06-06</strain>
    </source>
</reference>
<comment type="caution">
    <text evidence="1">The sequence shown here is derived from an EMBL/GenBank/DDBJ whole genome shotgun (WGS) entry which is preliminary data.</text>
</comment>
<dbReference type="AlphaFoldDB" id="X0U2L8"/>
<proteinExistence type="predicted"/>
<gene>
    <name evidence="1" type="ORF">S01H1_45236</name>
</gene>